<dbReference type="Pfam" id="PF20334">
    <property type="entry name" value="DUF6629"/>
    <property type="match status" value="1"/>
</dbReference>
<name>A0A1K1Y3B8_STRAR</name>
<dbReference type="EMBL" id="FPJO01000004">
    <property type="protein sequence ID" value="SFX56222.1"/>
    <property type="molecule type" value="Genomic_DNA"/>
</dbReference>
<evidence type="ECO:0000313" key="2">
    <source>
        <dbReference type="Proteomes" id="UP000181909"/>
    </source>
</evidence>
<dbReference type="InterPro" id="IPR046737">
    <property type="entry name" value="DUF6629"/>
</dbReference>
<dbReference type="Proteomes" id="UP000181909">
    <property type="component" value="Unassembled WGS sequence"/>
</dbReference>
<reference evidence="1 2" key="1">
    <citation type="submission" date="2016-11" db="EMBL/GenBank/DDBJ databases">
        <authorList>
            <person name="Jaros S."/>
            <person name="Januszkiewicz K."/>
            <person name="Wedrychowicz H."/>
        </authorList>
    </citation>
    <scope>NUCLEOTIDE SEQUENCE [LARGE SCALE GENOMIC DNA]</scope>
    <source>
        <strain evidence="1 2">OK807</strain>
    </source>
</reference>
<dbReference type="AlphaFoldDB" id="A0A1K1Y3B8"/>
<evidence type="ECO:0000313" key="1">
    <source>
        <dbReference type="EMBL" id="SFX56222.1"/>
    </source>
</evidence>
<dbReference type="RefSeq" id="WP_072484659.1">
    <property type="nucleotide sequence ID" value="NZ_FPJO01000004.1"/>
</dbReference>
<accession>A0A1K1Y3B8</accession>
<proteinExistence type="predicted"/>
<gene>
    <name evidence="1" type="ORF">SAMN02787144_100475</name>
</gene>
<protein>
    <submittedName>
        <fullName evidence="1">Uncharacterized protein</fullName>
    </submittedName>
</protein>
<sequence>MYSGVSDNAARCRGCRRAPARDYGTALTLDVPRPGLLVAGYLLARVGALLLSGDRLLRGPGVPAAVGATVCAALWRPESVAVRCAFAAVCSVILRCRTRPDPETDPAT</sequence>
<organism evidence="1 2">
    <name type="scientific">Streptomyces atratus</name>
    <dbReference type="NCBI Taxonomy" id="1893"/>
    <lineage>
        <taxon>Bacteria</taxon>
        <taxon>Bacillati</taxon>
        <taxon>Actinomycetota</taxon>
        <taxon>Actinomycetes</taxon>
        <taxon>Kitasatosporales</taxon>
        <taxon>Streptomycetaceae</taxon>
        <taxon>Streptomyces</taxon>
    </lineage>
</organism>